<feature type="domain" description="Alpha-D-phosphohexomutase alpha/beta/alpha" evidence="8">
    <location>
        <begin position="241"/>
        <end position="333"/>
    </location>
</feature>
<dbReference type="InterPro" id="IPR005845">
    <property type="entry name" value="A-D-PHexomutase_a/b/a-II"/>
</dbReference>
<dbReference type="InterPro" id="IPR005844">
    <property type="entry name" value="A-D-PHexomutase_a/b/a-I"/>
</dbReference>
<evidence type="ECO:0000256" key="4">
    <source>
        <dbReference type="ARBA" id="ARBA00022723"/>
    </source>
</evidence>
<comment type="cofactor">
    <cofactor evidence="1">
        <name>Mg(2+)</name>
        <dbReference type="ChEBI" id="CHEBI:18420"/>
    </cofactor>
</comment>
<dbReference type="EC" id="5.4.2.2" evidence="10"/>
<comment type="caution">
    <text evidence="10">The sequence shown here is derived from an EMBL/GenBank/DDBJ whole genome shotgun (WGS) entry which is preliminary data.</text>
</comment>
<dbReference type="InterPro" id="IPR036900">
    <property type="entry name" value="A-D-PHexomutase_C_sf"/>
</dbReference>
<dbReference type="GO" id="GO:0008973">
    <property type="term" value="F:phosphopentomutase activity"/>
    <property type="evidence" value="ECO:0007669"/>
    <property type="project" value="TreeGrafter"/>
</dbReference>
<evidence type="ECO:0000256" key="5">
    <source>
        <dbReference type="ARBA" id="ARBA00022842"/>
    </source>
</evidence>
<name>A0A5C5Y2J2_9PLAN</name>
<dbReference type="OrthoDB" id="9806956at2"/>
<dbReference type="Proteomes" id="UP000317238">
    <property type="component" value="Unassembled WGS sequence"/>
</dbReference>
<evidence type="ECO:0000256" key="6">
    <source>
        <dbReference type="ARBA" id="ARBA00023235"/>
    </source>
</evidence>
<dbReference type="InterPro" id="IPR005846">
    <property type="entry name" value="A-D-PHexomutase_a/b/a-III"/>
</dbReference>
<feature type="domain" description="Alpha-D-phosphohexomutase alpha/beta/alpha" evidence="9">
    <location>
        <begin position="348"/>
        <end position="471"/>
    </location>
</feature>
<feature type="domain" description="Alpha-D-phosphohexomutase alpha/beta/alpha" evidence="7">
    <location>
        <begin position="70"/>
        <end position="203"/>
    </location>
</feature>
<evidence type="ECO:0000256" key="3">
    <source>
        <dbReference type="ARBA" id="ARBA00022553"/>
    </source>
</evidence>
<evidence type="ECO:0000259" key="9">
    <source>
        <dbReference type="Pfam" id="PF02880"/>
    </source>
</evidence>
<keyword evidence="3" id="KW-0597">Phosphoprotein</keyword>
<dbReference type="GO" id="GO:0004614">
    <property type="term" value="F:phosphoglucomutase activity"/>
    <property type="evidence" value="ECO:0007669"/>
    <property type="project" value="UniProtKB-EC"/>
</dbReference>
<reference evidence="10 11" key="1">
    <citation type="submission" date="2019-02" db="EMBL/GenBank/DDBJ databases">
        <title>Deep-cultivation of Planctomycetes and their phenomic and genomic characterization uncovers novel biology.</title>
        <authorList>
            <person name="Wiegand S."/>
            <person name="Jogler M."/>
            <person name="Boedeker C."/>
            <person name="Pinto D."/>
            <person name="Vollmers J."/>
            <person name="Rivas-Marin E."/>
            <person name="Kohn T."/>
            <person name="Peeters S.H."/>
            <person name="Heuer A."/>
            <person name="Rast P."/>
            <person name="Oberbeckmann S."/>
            <person name="Bunk B."/>
            <person name="Jeske O."/>
            <person name="Meyerdierks A."/>
            <person name="Storesund J.E."/>
            <person name="Kallscheuer N."/>
            <person name="Luecker S."/>
            <person name="Lage O.M."/>
            <person name="Pohl T."/>
            <person name="Merkel B.J."/>
            <person name="Hornburger P."/>
            <person name="Mueller R.-W."/>
            <person name="Bruemmer F."/>
            <person name="Labrenz M."/>
            <person name="Spormann A.M."/>
            <person name="Op Den Camp H."/>
            <person name="Overmann J."/>
            <person name="Amann R."/>
            <person name="Jetten M.S.M."/>
            <person name="Mascher T."/>
            <person name="Medema M.H."/>
            <person name="Devos D.P."/>
            <person name="Kaster A.-K."/>
            <person name="Ovreas L."/>
            <person name="Rohde M."/>
            <person name="Galperin M.Y."/>
            <person name="Jogler C."/>
        </authorList>
    </citation>
    <scope>NUCLEOTIDE SEQUENCE [LARGE SCALE GENOMIC DNA]</scope>
    <source>
        <strain evidence="10 11">Pan14r</strain>
    </source>
</reference>
<proteinExistence type="inferred from homology"/>
<evidence type="ECO:0000259" key="8">
    <source>
        <dbReference type="Pfam" id="PF02879"/>
    </source>
</evidence>
<dbReference type="CDD" id="cd05799">
    <property type="entry name" value="PGM2"/>
    <property type="match status" value="1"/>
</dbReference>
<evidence type="ECO:0000313" key="11">
    <source>
        <dbReference type="Proteomes" id="UP000317238"/>
    </source>
</evidence>
<dbReference type="GO" id="GO:0000287">
    <property type="term" value="F:magnesium ion binding"/>
    <property type="evidence" value="ECO:0007669"/>
    <property type="project" value="InterPro"/>
</dbReference>
<sequence>MSTTETNQPELLQAIDKAQKDGKLTESAVQNITAWLTEDRYADYRDVVAQHIRDEKWQKLDDVFWTIIPFGTGGRRGRMYEIGSNAINDRTIGESAQGLADYVVQHVGGDDLSCAIAYDTRHKSRHFAELCAGIMVAAGFKVYFLDDYRATPQLSFAVREKDCDCGIMVTASHNPPSDNAVKVYWSTGGQVLPPHDKAIIDKVMSCQDIRVAPFDEALADGRVEIITDEIDTKFIDAAAACRFEGPRDAKILYSPLHGVGAAAVVPLLKRDGFDDVTVYEPHAEPSGDFPNVPGHVSNPENTAVFEKPIEAAKAGGFDVVLATDPDCDRLGVAAPLTTDVQGEWATFNGNQIGAILTQFVLSKAKEAGKLNPQKYVIKTLVTTELIRRIAASFDVRCEGDLLVGFKYIAEVVDREGPDDFLFGTEESHGYLVGQYCRDKDGAVACMLISELAAELKAAGKSMHEYLNDLYRQHGLHRESLVNVFMEGSEGMAAMQRLMAAFRSDPPKSLASIDVAAVRDYQANTTTSIADGSTSPLAGPNGNLIIMDLADEGNYVAVRPSGTEPKVKFYMFTRLSPELSQDLGQAGKTLDERVASLEADIRAFAQKV</sequence>
<dbReference type="Gene3D" id="3.40.120.10">
    <property type="entry name" value="Alpha-D-Glucose-1,6-Bisphosphate, subunit A, domain 3"/>
    <property type="match status" value="3"/>
</dbReference>
<keyword evidence="4" id="KW-0479">Metal-binding</keyword>
<dbReference type="InterPro" id="IPR016055">
    <property type="entry name" value="A-D-PHexomutase_a/b/a-I/II/III"/>
</dbReference>
<evidence type="ECO:0000256" key="2">
    <source>
        <dbReference type="ARBA" id="ARBA00010231"/>
    </source>
</evidence>
<keyword evidence="6 10" id="KW-0413">Isomerase</keyword>
<protein>
    <submittedName>
        <fullName evidence="10">Phosphoglucomutase</fullName>
        <ecNumber evidence="10">5.4.2.2</ecNumber>
    </submittedName>
</protein>
<dbReference type="Pfam" id="PF02878">
    <property type="entry name" value="PGM_PMM_I"/>
    <property type="match status" value="1"/>
</dbReference>
<dbReference type="PANTHER" id="PTHR45745">
    <property type="entry name" value="PHOSPHOMANNOMUTASE 45A"/>
    <property type="match status" value="1"/>
</dbReference>
<dbReference type="GO" id="GO:0005975">
    <property type="term" value="P:carbohydrate metabolic process"/>
    <property type="evidence" value="ECO:0007669"/>
    <property type="project" value="InterPro"/>
</dbReference>
<organism evidence="10 11">
    <name type="scientific">Crateriforma conspicua</name>
    <dbReference type="NCBI Taxonomy" id="2527996"/>
    <lineage>
        <taxon>Bacteria</taxon>
        <taxon>Pseudomonadati</taxon>
        <taxon>Planctomycetota</taxon>
        <taxon>Planctomycetia</taxon>
        <taxon>Planctomycetales</taxon>
        <taxon>Planctomycetaceae</taxon>
        <taxon>Crateriforma</taxon>
    </lineage>
</organism>
<dbReference type="RefSeq" id="WP_146438755.1">
    <property type="nucleotide sequence ID" value="NZ_SJPL01000001.1"/>
</dbReference>
<dbReference type="AlphaFoldDB" id="A0A5C5Y2J2"/>
<dbReference type="Pfam" id="PF02879">
    <property type="entry name" value="PGM_PMM_II"/>
    <property type="match status" value="1"/>
</dbReference>
<comment type="similarity">
    <text evidence="2">Belongs to the phosphohexose mutase family.</text>
</comment>
<evidence type="ECO:0000259" key="7">
    <source>
        <dbReference type="Pfam" id="PF02878"/>
    </source>
</evidence>
<dbReference type="SUPFAM" id="SSF53738">
    <property type="entry name" value="Phosphoglucomutase, first 3 domains"/>
    <property type="match status" value="3"/>
</dbReference>
<dbReference type="PROSITE" id="PS00710">
    <property type="entry name" value="PGM_PMM"/>
    <property type="match status" value="1"/>
</dbReference>
<dbReference type="GO" id="GO:0006166">
    <property type="term" value="P:purine ribonucleoside salvage"/>
    <property type="evidence" value="ECO:0007669"/>
    <property type="project" value="TreeGrafter"/>
</dbReference>
<evidence type="ECO:0000313" key="10">
    <source>
        <dbReference type="EMBL" id="TWT69228.1"/>
    </source>
</evidence>
<keyword evidence="11" id="KW-1185">Reference proteome</keyword>
<dbReference type="Pfam" id="PF02880">
    <property type="entry name" value="PGM_PMM_III"/>
    <property type="match status" value="1"/>
</dbReference>
<gene>
    <name evidence="10" type="primary">pgcA</name>
    <name evidence="10" type="ORF">Pan14r_15130</name>
</gene>
<dbReference type="InterPro" id="IPR016066">
    <property type="entry name" value="A-D-PHexomutase_CS"/>
</dbReference>
<dbReference type="PANTHER" id="PTHR45745:SF1">
    <property type="entry name" value="PHOSPHOGLUCOMUTASE 2B-RELATED"/>
    <property type="match status" value="1"/>
</dbReference>
<dbReference type="SUPFAM" id="SSF55957">
    <property type="entry name" value="Phosphoglucomutase, C-terminal domain"/>
    <property type="match status" value="1"/>
</dbReference>
<dbReference type="EMBL" id="SJPL01000001">
    <property type="protein sequence ID" value="TWT69228.1"/>
    <property type="molecule type" value="Genomic_DNA"/>
</dbReference>
<evidence type="ECO:0000256" key="1">
    <source>
        <dbReference type="ARBA" id="ARBA00001946"/>
    </source>
</evidence>
<keyword evidence="5" id="KW-0460">Magnesium</keyword>
<accession>A0A5C5Y2J2</accession>